<dbReference type="KEGG" id="mlr:MELLADRAFT_84682"/>
<dbReference type="RefSeq" id="XP_007408089.1">
    <property type="nucleotide sequence ID" value="XM_007408027.1"/>
</dbReference>
<sequence length="271" mass="30541">MAKKKTSASNSPATSGGNKPPNQASSNPPPLPHGQPPAPPGTKPDLSEQSGTNAVYFKVQSLSDDLRGFLCHDYKEKKQSFKNLDYYRIFIVHFDPGTTARPTNRKDKLIERFEAKVLPLIKTYQFPAPPIPMQTDQPSRKDFNPLARRTKRADLVHAILQAKPKTVIPTSARGDGLLYLYKEHVDPDLVIPGYTKFIKPPNVVRRAEVNTLFMEDLRLTLQDQAPHVFVHSIPMTHPVLVNLYIKFVLEEEVEPGLLVCGFHYSLLREKP</sequence>
<keyword evidence="3" id="KW-1185">Reference proteome</keyword>
<dbReference type="AlphaFoldDB" id="F4RGG4"/>
<name>F4RGG4_MELLP</name>
<dbReference type="Proteomes" id="UP000001072">
    <property type="component" value="Unassembled WGS sequence"/>
</dbReference>
<evidence type="ECO:0000313" key="3">
    <source>
        <dbReference type="Proteomes" id="UP000001072"/>
    </source>
</evidence>
<evidence type="ECO:0000256" key="1">
    <source>
        <dbReference type="SAM" id="MobiDB-lite"/>
    </source>
</evidence>
<accession>F4RGG4</accession>
<reference evidence="3" key="1">
    <citation type="journal article" date="2011" name="Proc. Natl. Acad. Sci. U.S.A.">
        <title>Obligate biotrophy features unraveled by the genomic analysis of rust fungi.</title>
        <authorList>
            <person name="Duplessis S."/>
            <person name="Cuomo C.A."/>
            <person name="Lin Y.-C."/>
            <person name="Aerts A."/>
            <person name="Tisserant E."/>
            <person name="Veneault-Fourrey C."/>
            <person name="Joly D.L."/>
            <person name="Hacquard S."/>
            <person name="Amselem J."/>
            <person name="Cantarel B.L."/>
            <person name="Chiu R."/>
            <person name="Coutinho P.M."/>
            <person name="Feau N."/>
            <person name="Field M."/>
            <person name="Frey P."/>
            <person name="Gelhaye E."/>
            <person name="Goldberg J."/>
            <person name="Grabherr M.G."/>
            <person name="Kodira C.D."/>
            <person name="Kohler A."/>
            <person name="Kuees U."/>
            <person name="Lindquist E.A."/>
            <person name="Lucas S.M."/>
            <person name="Mago R."/>
            <person name="Mauceli E."/>
            <person name="Morin E."/>
            <person name="Murat C."/>
            <person name="Pangilinan J.L."/>
            <person name="Park R."/>
            <person name="Pearson M."/>
            <person name="Quesneville H."/>
            <person name="Rouhier N."/>
            <person name="Sakthikumar S."/>
            <person name="Salamov A.A."/>
            <person name="Schmutz J."/>
            <person name="Selles B."/>
            <person name="Shapiro H."/>
            <person name="Tanguay P."/>
            <person name="Tuskan G.A."/>
            <person name="Henrissat B."/>
            <person name="Van de Peer Y."/>
            <person name="Rouze P."/>
            <person name="Ellis J.G."/>
            <person name="Dodds P.N."/>
            <person name="Schein J.E."/>
            <person name="Zhong S."/>
            <person name="Hamelin R.C."/>
            <person name="Grigoriev I.V."/>
            <person name="Szabo L.J."/>
            <person name="Martin F."/>
        </authorList>
    </citation>
    <scope>NUCLEOTIDE SEQUENCE [LARGE SCALE GENOMIC DNA]</scope>
    <source>
        <strain evidence="3">98AG31 / pathotype 3-4-7</strain>
    </source>
</reference>
<evidence type="ECO:0000313" key="2">
    <source>
        <dbReference type="EMBL" id="EGG08503.1"/>
    </source>
</evidence>
<proteinExistence type="predicted"/>
<dbReference type="EMBL" id="GL883100">
    <property type="protein sequence ID" value="EGG08503.1"/>
    <property type="molecule type" value="Genomic_DNA"/>
</dbReference>
<organism evidence="3">
    <name type="scientific">Melampsora larici-populina (strain 98AG31 / pathotype 3-4-7)</name>
    <name type="common">Poplar leaf rust fungus</name>
    <dbReference type="NCBI Taxonomy" id="747676"/>
    <lineage>
        <taxon>Eukaryota</taxon>
        <taxon>Fungi</taxon>
        <taxon>Dikarya</taxon>
        <taxon>Basidiomycota</taxon>
        <taxon>Pucciniomycotina</taxon>
        <taxon>Pucciniomycetes</taxon>
        <taxon>Pucciniales</taxon>
        <taxon>Melampsoraceae</taxon>
        <taxon>Melampsora</taxon>
    </lineage>
</organism>
<dbReference type="VEuPathDB" id="FungiDB:MELLADRAFT_84682"/>
<feature type="compositionally biased region" description="Pro residues" evidence="1">
    <location>
        <begin position="27"/>
        <end position="42"/>
    </location>
</feature>
<dbReference type="GeneID" id="18933575"/>
<dbReference type="HOGENOM" id="CLU_056407_0_0_1"/>
<feature type="region of interest" description="Disordered" evidence="1">
    <location>
        <begin position="1"/>
        <end position="49"/>
    </location>
</feature>
<dbReference type="InParanoid" id="F4RGG4"/>
<feature type="compositionally biased region" description="Polar residues" evidence="1">
    <location>
        <begin position="7"/>
        <end position="26"/>
    </location>
</feature>
<protein>
    <submittedName>
        <fullName evidence="2">Uncharacterized protein</fullName>
    </submittedName>
</protein>
<gene>
    <name evidence="2" type="ORF">MELLADRAFT_84682</name>
</gene>